<keyword evidence="3 7" id="KW-0479">Metal-binding</keyword>
<dbReference type="Pfam" id="PF00067">
    <property type="entry name" value="p450"/>
    <property type="match status" value="1"/>
</dbReference>
<evidence type="ECO:0000256" key="4">
    <source>
        <dbReference type="ARBA" id="ARBA00023002"/>
    </source>
</evidence>
<dbReference type="PROSITE" id="PS00086">
    <property type="entry name" value="CYTOCHROME_P450"/>
    <property type="match status" value="1"/>
</dbReference>
<evidence type="ECO:0000256" key="8">
    <source>
        <dbReference type="SAM" id="MobiDB-lite"/>
    </source>
</evidence>
<dbReference type="GO" id="GO:0004497">
    <property type="term" value="F:monooxygenase activity"/>
    <property type="evidence" value="ECO:0007669"/>
    <property type="project" value="UniProtKB-KW"/>
</dbReference>
<dbReference type="InterPro" id="IPR001128">
    <property type="entry name" value="Cyt_P450"/>
</dbReference>
<keyword evidence="10" id="KW-1185">Reference proteome</keyword>
<protein>
    <submittedName>
        <fullName evidence="9">Cytochrome P450</fullName>
    </submittedName>
</protein>
<reference evidence="9 10" key="1">
    <citation type="submission" date="2017-12" db="EMBL/GenBank/DDBJ databases">
        <title>Streptomyces populusis sp. nov., a novel endophytic actinobacterium isolated from stems of Populus adenopoda Maxim.</title>
        <authorList>
            <person name="Wang Z."/>
        </authorList>
    </citation>
    <scope>NUCLEOTIDE SEQUENCE [LARGE SCALE GENOMIC DNA]</scope>
    <source>
        <strain evidence="9 10">A249</strain>
    </source>
</reference>
<evidence type="ECO:0000256" key="5">
    <source>
        <dbReference type="ARBA" id="ARBA00023004"/>
    </source>
</evidence>
<sequence>MTAHRASRGGIHDSHGKRPSPVPAKGLPHVSAQPPHLTYPVQRTTVTDPPEEYTRLQKEAPVCPITLATGFPALFVTAYDDVKTVLSDPRFSRDALFEPGAPRAQLAEPDQDSIISIDPPRHSRLRGLINREFGRRRVEGMRPEIERHVAELLDEMETKGPPGDLNDMLGRPLALRVICNLLGVPYSDHTKFGRWCDHFMSYAKYPLAEVGRANSEMRTYLADLIETKRQTPGEDLLSALVQARDSEGALTENELVSLGVILLLAGHDTTVTALGGGVITLLRNPEALAELRSDPALIPRAIDEILRLNEPGDGSFLRIATEDVELRGGRVAAGSAVVASISTADRDPSVFPDPERFDIHRESNPHIAFGFGTHFCVGSSLARVELESALGALLPRFPDLGLAVPFEDLRWRSYAHLGGIEELPVRW</sequence>
<proteinExistence type="inferred from homology"/>
<dbReference type="PRINTS" id="PR00385">
    <property type="entry name" value="P450"/>
</dbReference>
<keyword evidence="6 7" id="KW-0503">Monooxygenase</keyword>
<comment type="caution">
    <text evidence="9">The sequence shown here is derived from an EMBL/GenBank/DDBJ whole genome shotgun (WGS) entry which is preliminary data.</text>
</comment>
<keyword evidence="4 7" id="KW-0560">Oxidoreductase</keyword>
<dbReference type="GO" id="GO:0016705">
    <property type="term" value="F:oxidoreductase activity, acting on paired donors, with incorporation or reduction of molecular oxygen"/>
    <property type="evidence" value="ECO:0007669"/>
    <property type="project" value="InterPro"/>
</dbReference>
<evidence type="ECO:0000256" key="1">
    <source>
        <dbReference type="ARBA" id="ARBA00010617"/>
    </source>
</evidence>
<accession>A0A2I0SKI7</accession>
<comment type="similarity">
    <text evidence="1 7">Belongs to the cytochrome P450 family.</text>
</comment>
<evidence type="ECO:0000256" key="3">
    <source>
        <dbReference type="ARBA" id="ARBA00022723"/>
    </source>
</evidence>
<dbReference type="PANTHER" id="PTHR46696">
    <property type="entry name" value="P450, PUTATIVE (EUROFUNG)-RELATED"/>
    <property type="match status" value="1"/>
</dbReference>
<dbReference type="GO" id="GO:0005506">
    <property type="term" value="F:iron ion binding"/>
    <property type="evidence" value="ECO:0007669"/>
    <property type="project" value="InterPro"/>
</dbReference>
<name>A0A2I0SKI7_9ACTN</name>
<dbReference type="Proteomes" id="UP000236178">
    <property type="component" value="Unassembled WGS sequence"/>
</dbReference>
<evidence type="ECO:0000256" key="2">
    <source>
        <dbReference type="ARBA" id="ARBA00022617"/>
    </source>
</evidence>
<dbReference type="CDD" id="cd11031">
    <property type="entry name" value="Cyp158A-like"/>
    <property type="match status" value="1"/>
</dbReference>
<dbReference type="PRINTS" id="PR00359">
    <property type="entry name" value="BP450"/>
</dbReference>
<dbReference type="InterPro" id="IPR036396">
    <property type="entry name" value="Cyt_P450_sf"/>
</dbReference>
<feature type="region of interest" description="Disordered" evidence="8">
    <location>
        <begin position="1"/>
        <end position="49"/>
    </location>
</feature>
<dbReference type="Gene3D" id="1.10.630.10">
    <property type="entry name" value="Cytochrome P450"/>
    <property type="match status" value="1"/>
</dbReference>
<dbReference type="EMBL" id="PJOS01000051">
    <property type="protein sequence ID" value="PKT70404.1"/>
    <property type="molecule type" value="Genomic_DNA"/>
</dbReference>
<dbReference type="GO" id="GO:0020037">
    <property type="term" value="F:heme binding"/>
    <property type="evidence" value="ECO:0007669"/>
    <property type="project" value="InterPro"/>
</dbReference>
<evidence type="ECO:0000313" key="9">
    <source>
        <dbReference type="EMBL" id="PKT70404.1"/>
    </source>
</evidence>
<evidence type="ECO:0000313" key="10">
    <source>
        <dbReference type="Proteomes" id="UP000236178"/>
    </source>
</evidence>
<dbReference type="FunFam" id="1.10.630.10:FF:000018">
    <property type="entry name" value="Cytochrome P450 monooxygenase"/>
    <property type="match status" value="1"/>
</dbReference>
<dbReference type="InterPro" id="IPR017972">
    <property type="entry name" value="Cyt_P450_CS"/>
</dbReference>
<dbReference type="SUPFAM" id="SSF48264">
    <property type="entry name" value="Cytochrome P450"/>
    <property type="match status" value="1"/>
</dbReference>
<dbReference type="AlphaFoldDB" id="A0A2I0SKI7"/>
<dbReference type="OrthoDB" id="3218463at2"/>
<evidence type="ECO:0000256" key="7">
    <source>
        <dbReference type="RuleBase" id="RU000461"/>
    </source>
</evidence>
<keyword evidence="5 7" id="KW-0408">Iron</keyword>
<dbReference type="InterPro" id="IPR002397">
    <property type="entry name" value="Cyt_P450_B"/>
</dbReference>
<evidence type="ECO:0000256" key="6">
    <source>
        <dbReference type="ARBA" id="ARBA00023033"/>
    </source>
</evidence>
<organism evidence="9 10">
    <name type="scientific">Streptomyces populi</name>
    <dbReference type="NCBI Taxonomy" id="2058924"/>
    <lineage>
        <taxon>Bacteria</taxon>
        <taxon>Bacillati</taxon>
        <taxon>Actinomycetota</taxon>
        <taxon>Actinomycetes</taxon>
        <taxon>Kitasatosporales</taxon>
        <taxon>Streptomycetaceae</taxon>
        <taxon>Streptomyces</taxon>
    </lineage>
</organism>
<keyword evidence="2 7" id="KW-0349">Heme</keyword>
<dbReference type="PANTHER" id="PTHR46696:SF6">
    <property type="entry name" value="P450, PUTATIVE (EUROFUNG)-RELATED"/>
    <property type="match status" value="1"/>
</dbReference>
<gene>
    <name evidence="9" type="ORF">CW362_24485</name>
</gene>